<dbReference type="OrthoDB" id="5278984at2759"/>
<dbReference type="Proteomes" id="UP000434172">
    <property type="component" value="Unassembled WGS sequence"/>
</dbReference>
<feature type="transmembrane region" description="Helical" evidence="6">
    <location>
        <begin position="647"/>
        <end position="667"/>
    </location>
</feature>
<feature type="domain" description="Rhodopsin" evidence="7">
    <location>
        <begin position="58"/>
        <end position="299"/>
    </location>
</feature>
<dbReference type="AlphaFoldDB" id="A0A8H3ZHY3"/>
<reference evidence="8 9" key="1">
    <citation type="submission" date="2019-12" db="EMBL/GenBank/DDBJ databases">
        <title>A genome sequence resource for the geographically widespread anthracnose pathogen Colletotrichum asianum.</title>
        <authorList>
            <person name="Meng Y."/>
        </authorList>
    </citation>
    <scope>NUCLEOTIDE SEQUENCE [LARGE SCALE GENOMIC DNA]</scope>
    <source>
        <strain evidence="8 9">ICMP 18580</strain>
    </source>
</reference>
<dbReference type="EMBL" id="WOWK01000083">
    <property type="protein sequence ID" value="KAF0320439.1"/>
    <property type="molecule type" value="Genomic_DNA"/>
</dbReference>
<feature type="transmembrane region" description="Helical" evidence="6">
    <location>
        <begin position="492"/>
        <end position="514"/>
    </location>
</feature>
<dbReference type="PANTHER" id="PTHR33048">
    <property type="entry name" value="PTH11-LIKE INTEGRAL MEMBRANE PROTEIN (AFU_ORTHOLOGUE AFUA_5G11245)"/>
    <property type="match status" value="1"/>
</dbReference>
<feature type="transmembrane region" description="Helical" evidence="6">
    <location>
        <begin position="204"/>
        <end position="224"/>
    </location>
</feature>
<feature type="transmembrane region" description="Helical" evidence="6">
    <location>
        <begin position="569"/>
        <end position="591"/>
    </location>
</feature>
<proteinExistence type="inferred from homology"/>
<feature type="transmembrane region" description="Helical" evidence="6">
    <location>
        <begin position="611"/>
        <end position="635"/>
    </location>
</feature>
<evidence type="ECO:0000256" key="3">
    <source>
        <dbReference type="ARBA" id="ARBA00022989"/>
    </source>
</evidence>
<evidence type="ECO:0000256" key="4">
    <source>
        <dbReference type="ARBA" id="ARBA00023136"/>
    </source>
</evidence>
<evidence type="ECO:0000256" key="1">
    <source>
        <dbReference type="ARBA" id="ARBA00004141"/>
    </source>
</evidence>
<evidence type="ECO:0000313" key="8">
    <source>
        <dbReference type="EMBL" id="KAF0320439.1"/>
    </source>
</evidence>
<keyword evidence="3 6" id="KW-1133">Transmembrane helix</keyword>
<evidence type="ECO:0000259" key="7">
    <source>
        <dbReference type="Pfam" id="PF20684"/>
    </source>
</evidence>
<sequence>MKLEYGNGPQLVHLSNITFNGTTPINTNGEVTDKSNLVTVIWAVNLTAFVLVGLFLPVRVIVRCTVTRNFFSDDVLVIIAALFTFGICSLLPIAMDWGLGQHYWNLDLEALPENTRNLTMIMFIENTLYPCAIAFARLSAICSFLRYITSNTMRYAMYGAAALTGGFAVASVFAVVFQCKPVSAAWDTTIAGASCYPFFDFLKVSTAIGIAIDVLLCTAPLPYFWRLKKLSTTMKIALTILFVFAGLACAAIIVKLIFLQTLNEVDVTYNWVSWVLCSIAECTIAIVCISIPPIVPLFTRCAHRMKNLDDDLVKPRKKRGRSARYTVWPGKPTHNRAVAPRVIRPMATPWKDQPVETTTVSEFHWLKLEQAERGLREKKERHERQSQARLPVAPPGPLPFSMPGFMPPPAVKQYHRRHDMSFNSSRVDICNFKDQISAAELLGSLCAAYPKESRSQEVKTIAIALSVITFPAVALRCFSRWMITRRLWWDDWTAIFATILLAALAGIEIASADLGFGTHYWNVDPVSGEKLIKIFYAVQQIYIFIQVFAKISILLFFSRIFPAKWFQLTVRYFIMFLLLHGLIFLLTIIFQCTPISSIWDRSNSNRKCLDVTAIGYAGAVFSIVEDLVILVLPIPELYKLQLNIRKKIALGFMFSLGSFACITTMVRLKYLVMFSSTFDTTWDNVDIVVWSIIEEFCAILCASLPALRPLLQKVPRLFTTNRATTKTISTSPSKRSILHHNKDKFHEIPETPMGPELPSTPIAIEDEMAAQADGKRPVLITRGNEVDVRADVELQNVKCMKKKWQKNVNGRI</sequence>
<name>A0A8H3ZHY3_9PEZI</name>
<feature type="transmembrane region" description="Helical" evidence="6">
    <location>
        <begin position="236"/>
        <end position="259"/>
    </location>
</feature>
<evidence type="ECO:0000256" key="6">
    <source>
        <dbReference type="SAM" id="Phobius"/>
    </source>
</evidence>
<feature type="domain" description="Rhodopsin" evidence="7">
    <location>
        <begin position="475"/>
        <end position="713"/>
    </location>
</feature>
<keyword evidence="9" id="KW-1185">Reference proteome</keyword>
<feature type="transmembrane region" description="Helical" evidence="6">
    <location>
        <begin position="534"/>
        <end position="557"/>
    </location>
</feature>
<comment type="subcellular location">
    <subcellularLocation>
        <location evidence="1">Membrane</location>
        <topology evidence="1">Multi-pass membrane protein</topology>
    </subcellularLocation>
</comment>
<feature type="transmembrane region" description="Helical" evidence="6">
    <location>
        <begin position="271"/>
        <end position="298"/>
    </location>
</feature>
<comment type="caution">
    <text evidence="8">The sequence shown here is derived from an EMBL/GenBank/DDBJ whole genome shotgun (WGS) entry which is preliminary data.</text>
</comment>
<comment type="similarity">
    <text evidence="5">Belongs to the SAT4 family.</text>
</comment>
<gene>
    <name evidence="8" type="ORF">GQ607_012365</name>
</gene>
<keyword evidence="4 6" id="KW-0472">Membrane</keyword>
<accession>A0A8H3ZHY3</accession>
<evidence type="ECO:0000256" key="2">
    <source>
        <dbReference type="ARBA" id="ARBA00022692"/>
    </source>
</evidence>
<dbReference type="InterPro" id="IPR049326">
    <property type="entry name" value="Rhodopsin_dom_fungi"/>
</dbReference>
<feature type="transmembrane region" description="Helical" evidence="6">
    <location>
        <begin position="155"/>
        <end position="177"/>
    </location>
</feature>
<feature type="transmembrane region" description="Helical" evidence="6">
    <location>
        <begin position="74"/>
        <end position="95"/>
    </location>
</feature>
<dbReference type="InterPro" id="IPR052337">
    <property type="entry name" value="SAT4-like"/>
</dbReference>
<feature type="transmembrane region" description="Helical" evidence="6">
    <location>
        <begin position="127"/>
        <end position="148"/>
    </location>
</feature>
<dbReference type="PANTHER" id="PTHR33048:SF47">
    <property type="entry name" value="INTEGRAL MEMBRANE PROTEIN-RELATED"/>
    <property type="match status" value="1"/>
</dbReference>
<feature type="transmembrane region" description="Helical" evidence="6">
    <location>
        <begin position="40"/>
        <end position="62"/>
    </location>
</feature>
<dbReference type="GO" id="GO:0016020">
    <property type="term" value="C:membrane"/>
    <property type="evidence" value="ECO:0007669"/>
    <property type="project" value="UniProtKB-SubCell"/>
</dbReference>
<organism evidence="8 9">
    <name type="scientific">Colletotrichum asianum</name>
    <dbReference type="NCBI Taxonomy" id="702518"/>
    <lineage>
        <taxon>Eukaryota</taxon>
        <taxon>Fungi</taxon>
        <taxon>Dikarya</taxon>
        <taxon>Ascomycota</taxon>
        <taxon>Pezizomycotina</taxon>
        <taxon>Sordariomycetes</taxon>
        <taxon>Hypocreomycetidae</taxon>
        <taxon>Glomerellales</taxon>
        <taxon>Glomerellaceae</taxon>
        <taxon>Colletotrichum</taxon>
        <taxon>Colletotrichum gloeosporioides species complex</taxon>
    </lineage>
</organism>
<keyword evidence="2 6" id="KW-0812">Transmembrane</keyword>
<protein>
    <recommendedName>
        <fullName evidence="7">Rhodopsin domain-containing protein</fullName>
    </recommendedName>
</protein>
<dbReference type="Pfam" id="PF20684">
    <property type="entry name" value="Fung_rhodopsin"/>
    <property type="match status" value="2"/>
</dbReference>
<evidence type="ECO:0000256" key="5">
    <source>
        <dbReference type="ARBA" id="ARBA00038359"/>
    </source>
</evidence>
<evidence type="ECO:0000313" key="9">
    <source>
        <dbReference type="Proteomes" id="UP000434172"/>
    </source>
</evidence>